<feature type="domain" description="Protein kinase" evidence="5">
    <location>
        <begin position="167"/>
        <end position="387"/>
    </location>
</feature>
<evidence type="ECO:0008006" key="8">
    <source>
        <dbReference type="Google" id="ProtNLM"/>
    </source>
</evidence>
<evidence type="ECO:0000256" key="2">
    <source>
        <dbReference type="ARBA" id="ARBA00022840"/>
    </source>
</evidence>
<dbReference type="GO" id="GO:0004672">
    <property type="term" value="F:protein kinase activity"/>
    <property type="evidence" value="ECO:0007669"/>
    <property type="project" value="InterPro"/>
</dbReference>
<dbReference type="InterPro" id="IPR000253">
    <property type="entry name" value="FHA_dom"/>
</dbReference>
<dbReference type="PROSITE" id="PS50011">
    <property type="entry name" value="PROTEIN_KINASE_DOM"/>
    <property type="match status" value="1"/>
</dbReference>
<sequence length="387" mass="43106">MSQDDEFSESPPSTYPLDTDPSNFDYQSSQNEQDSNSSFWGRLVPMSTNLRCSVIDLERETYLFGRQVTCDFVFSNSNTSKENIKFVSKQHFKICYHCNTTVSFVSIEDLSSNGTFVNGVKVGRGKTNPLKNNDVISLALPHVQVFVYIDLKVEDDTKYPPEIKRRYTITKELGRGACGRVKLVFEKATCKMLAMKIIQKSKNSSGGISDPKKIKSEVKILKSLNHPFVITIEDFVDTPDECYIILTLAEGGDLMKHIQNKQCLSEKEAKKIFYQIALAVEYLHSCGIAHRDLKPQNILLTGQGRNSIIKVTDFGLSKTAGSSENGLLCSESWSNCGTGNSLMKTVCGSPLYVAPEVLTAALHSSECSGYTKKVDIWSMGVILYLWG</sequence>
<dbReference type="Gene3D" id="1.10.510.10">
    <property type="entry name" value="Transferase(Phosphotransferase) domain 1"/>
    <property type="match status" value="1"/>
</dbReference>
<proteinExistence type="predicted"/>
<evidence type="ECO:0000259" key="5">
    <source>
        <dbReference type="PROSITE" id="PS50011"/>
    </source>
</evidence>
<dbReference type="PROSITE" id="PS00108">
    <property type="entry name" value="PROTEIN_KINASE_ST"/>
    <property type="match status" value="1"/>
</dbReference>
<dbReference type="SUPFAM" id="SSF49879">
    <property type="entry name" value="SMAD/FHA domain"/>
    <property type="match status" value="1"/>
</dbReference>
<keyword evidence="2" id="KW-0067">ATP-binding</keyword>
<feature type="region of interest" description="Disordered" evidence="3">
    <location>
        <begin position="1"/>
        <end position="37"/>
    </location>
</feature>
<dbReference type="Gene3D" id="2.60.200.20">
    <property type="match status" value="1"/>
</dbReference>
<dbReference type="EMBL" id="KZ309173">
    <property type="protein sequence ID" value="KAG8237461.1"/>
    <property type="molecule type" value="Genomic_DNA"/>
</dbReference>
<name>A0A8K0KPE8_LADFU</name>
<evidence type="ECO:0000313" key="7">
    <source>
        <dbReference type="Proteomes" id="UP000792457"/>
    </source>
</evidence>
<dbReference type="GO" id="GO:0005524">
    <property type="term" value="F:ATP binding"/>
    <property type="evidence" value="ECO:0007669"/>
    <property type="project" value="UniProtKB-KW"/>
</dbReference>
<dbReference type="Pfam" id="PF00498">
    <property type="entry name" value="FHA"/>
    <property type="match status" value="1"/>
</dbReference>
<dbReference type="CDD" id="cd22666">
    <property type="entry name" value="FHA_CHK2"/>
    <property type="match status" value="1"/>
</dbReference>
<evidence type="ECO:0000259" key="4">
    <source>
        <dbReference type="PROSITE" id="PS50006"/>
    </source>
</evidence>
<evidence type="ECO:0000313" key="6">
    <source>
        <dbReference type="EMBL" id="KAG8237461.1"/>
    </source>
</evidence>
<dbReference type="Proteomes" id="UP000792457">
    <property type="component" value="Unassembled WGS sequence"/>
</dbReference>
<dbReference type="InterPro" id="IPR008271">
    <property type="entry name" value="Ser/Thr_kinase_AS"/>
</dbReference>
<keyword evidence="1" id="KW-0547">Nucleotide-binding</keyword>
<dbReference type="Pfam" id="PF00069">
    <property type="entry name" value="Pkinase"/>
    <property type="match status" value="1"/>
</dbReference>
<dbReference type="InterPro" id="IPR000719">
    <property type="entry name" value="Prot_kinase_dom"/>
</dbReference>
<comment type="caution">
    <text evidence="6">The sequence shown here is derived from an EMBL/GenBank/DDBJ whole genome shotgun (WGS) entry which is preliminary data.</text>
</comment>
<gene>
    <name evidence="6" type="ORF">J437_LFUL017641</name>
</gene>
<dbReference type="SUPFAM" id="SSF56112">
    <property type="entry name" value="Protein kinase-like (PK-like)"/>
    <property type="match status" value="1"/>
</dbReference>
<reference evidence="6" key="1">
    <citation type="submission" date="2013-04" db="EMBL/GenBank/DDBJ databases">
        <authorList>
            <person name="Qu J."/>
            <person name="Murali S.C."/>
            <person name="Bandaranaike D."/>
            <person name="Bellair M."/>
            <person name="Blankenburg K."/>
            <person name="Chao H."/>
            <person name="Dinh H."/>
            <person name="Doddapaneni H."/>
            <person name="Downs B."/>
            <person name="Dugan-Rocha S."/>
            <person name="Elkadiri S."/>
            <person name="Gnanaolivu R.D."/>
            <person name="Hernandez B."/>
            <person name="Javaid M."/>
            <person name="Jayaseelan J.C."/>
            <person name="Lee S."/>
            <person name="Li M."/>
            <person name="Ming W."/>
            <person name="Munidasa M."/>
            <person name="Muniz J."/>
            <person name="Nguyen L."/>
            <person name="Ongeri F."/>
            <person name="Osuji N."/>
            <person name="Pu L.-L."/>
            <person name="Puazo M."/>
            <person name="Qu C."/>
            <person name="Quiroz J."/>
            <person name="Raj R."/>
            <person name="Weissenberger G."/>
            <person name="Xin Y."/>
            <person name="Zou X."/>
            <person name="Han Y."/>
            <person name="Richards S."/>
            <person name="Worley K."/>
            <person name="Muzny D."/>
            <person name="Gibbs R."/>
        </authorList>
    </citation>
    <scope>NUCLEOTIDE SEQUENCE</scope>
    <source>
        <strain evidence="6">Sampled in the wild</strain>
    </source>
</reference>
<dbReference type="PROSITE" id="PS50006">
    <property type="entry name" value="FHA_DOMAIN"/>
    <property type="match status" value="1"/>
</dbReference>
<dbReference type="InterPro" id="IPR011009">
    <property type="entry name" value="Kinase-like_dom_sf"/>
</dbReference>
<dbReference type="AlphaFoldDB" id="A0A8K0KPE8"/>
<keyword evidence="7" id="KW-1185">Reference proteome</keyword>
<feature type="domain" description="FHA" evidence="4">
    <location>
        <begin position="62"/>
        <end position="122"/>
    </location>
</feature>
<reference evidence="6" key="2">
    <citation type="submission" date="2017-10" db="EMBL/GenBank/DDBJ databases">
        <title>Ladona fulva Genome sequencing and assembly.</title>
        <authorList>
            <person name="Murali S."/>
            <person name="Richards S."/>
            <person name="Bandaranaike D."/>
            <person name="Bellair M."/>
            <person name="Blankenburg K."/>
            <person name="Chao H."/>
            <person name="Dinh H."/>
            <person name="Doddapaneni H."/>
            <person name="Dugan-Rocha S."/>
            <person name="Elkadiri S."/>
            <person name="Gnanaolivu R."/>
            <person name="Hernandez B."/>
            <person name="Skinner E."/>
            <person name="Javaid M."/>
            <person name="Lee S."/>
            <person name="Li M."/>
            <person name="Ming W."/>
            <person name="Munidasa M."/>
            <person name="Muniz J."/>
            <person name="Nguyen L."/>
            <person name="Hughes D."/>
            <person name="Osuji N."/>
            <person name="Pu L.-L."/>
            <person name="Puazo M."/>
            <person name="Qu C."/>
            <person name="Quiroz J."/>
            <person name="Raj R."/>
            <person name="Weissenberger G."/>
            <person name="Xin Y."/>
            <person name="Zou X."/>
            <person name="Han Y."/>
            <person name="Worley K."/>
            <person name="Muzny D."/>
            <person name="Gibbs R."/>
        </authorList>
    </citation>
    <scope>NUCLEOTIDE SEQUENCE</scope>
    <source>
        <strain evidence="6">Sampled in the wild</strain>
    </source>
</reference>
<evidence type="ECO:0000256" key="3">
    <source>
        <dbReference type="SAM" id="MobiDB-lite"/>
    </source>
</evidence>
<feature type="compositionally biased region" description="Low complexity" evidence="3">
    <location>
        <begin position="27"/>
        <end position="37"/>
    </location>
</feature>
<dbReference type="InterPro" id="IPR008984">
    <property type="entry name" value="SMAD_FHA_dom_sf"/>
</dbReference>
<organism evidence="6 7">
    <name type="scientific">Ladona fulva</name>
    <name type="common">Scarce chaser dragonfly</name>
    <name type="synonym">Libellula fulva</name>
    <dbReference type="NCBI Taxonomy" id="123851"/>
    <lineage>
        <taxon>Eukaryota</taxon>
        <taxon>Metazoa</taxon>
        <taxon>Ecdysozoa</taxon>
        <taxon>Arthropoda</taxon>
        <taxon>Hexapoda</taxon>
        <taxon>Insecta</taxon>
        <taxon>Pterygota</taxon>
        <taxon>Palaeoptera</taxon>
        <taxon>Odonata</taxon>
        <taxon>Epiprocta</taxon>
        <taxon>Anisoptera</taxon>
        <taxon>Libelluloidea</taxon>
        <taxon>Libellulidae</taxon>
        <taxon>Ladona</taxon>
    </lineage>
</organism>
<dbReference type="SMART" id="SM00220">
    <property type="entry name" value="S_TKc"/>
    <property type="match status" value="1"/>
</dbReference>
<evidence type="ECO:0000256" key="1">
    <source>
        <dbReference type="ARBA" id="ARBA00022741"/>
    </source>
</evidence>
<dbReference type="PANTHER" id="PTHR24347">
    <property type="entry name" value="SERINE/THREONINE-PROTEIN KINASE"/>
    <property type="match status" value="1"/>
</dbReference>
<dbReference type="FunFam" id="1.10.510.10:FF:000571">
    <property type="entry name" value="Maternal embryonic leucine zipper kinase"/>
    <property type="match status" value="1"/>
</dbReference>
<accession>A0A8K0KPE8</accession>
<dbReference type="OrthoDB" id="40902at2759"/>
<protein>
    <recommendedName>
        <fullName evidence="8">Serine/threonine-protein kinase Chk2</fullName>
    </recommendedName>
</protein>
<dbReference type="SMART" id="SM00240">
    <property type="entry name" value="FHA"/>
    <property type="match status" value="1"/>
</dbReference>